<dbReference type="InterPro" id="IPR038538">
    <property type="entry name" value="MTERF_sf"/>
</dbReference>
<evidence type="ECO:0000313" key="5">
    <source>
        <dbReference type="Proteomes" id="UP000626092"/>
    </source>
</evidence>
<protein>
    <recommendedName>
        <fullName evidence="6">Transcription termination factor MTERF5, chloroplastic</fullName>
    </recommendedName>
</protein>
<comment type="caution">
    <text evidence="4">The sequence shown here is derived from an EMBL/GenBank/DDBJ whole genome shotgun (WGS) entry which is preliminary data.</text>
</comment>
<reference evidence="4" key="1">
    <citation type="submission" date="2019-11" db="EMBL/GenBank/DDBJ databases">
        <authorList>
            <person name="Liu Y."/>
            <person name="Hou J."/>
            <person name="Li T.-Q."/>
            <person name="Guan C.-H."/>
            <person name="Wu X."/>
            <person name="Wu H.-Z."/>
            <person name="Ling F."/>
            <person name="Zhang R."/>
            <person name="Shi X.-G."/>
            <person name="Ren J.-P."/>
            <person name="Chen E.-F."/>
            <person name="Sun J.-M."/>
        </authorList>
    </citation>
    <scope>NUCLEOTIDE SEQUENCE</scope>
    <source>
        <strain evidence="4">Adult_tree_wgs_1</strain>
        <tissue evidence="4">Leaves</tissue>
    </source>
</reference>
<evidence type="ECO:0000256" key="2">
    <source>
        <dbReference type="ARBA" id="ARBA00022472"/>
    </source>
</evidence>
<evidence type="ECO:0008006" key="6">
    <source>
        <dbReference type="Google" id="ProtNLM"/>
    </source>
</evidence>
<keyword evidence="2" id="KW-0805">Transcription regulation</keyword>
<dbReference type="GO" id="GO:0003676">
    <property type="term" value="F:nucleic acid binding"/>
    <property type="evidence" value="ECO:0007669"/>
    <property type="project" value="InterPro"/>
</dbReference>
<evidence type="ECO:0000256" key="1">
    <source>
        <dbReference type="ARBA" id="ARBA00007692"/>
    </source>
</evidence>
<keyword evidence="2" id="KW-0806">Transcription termination</keyword>
<dbReference type="SMART" id="SM00733">
    <property type="entry name" value="Mterf"/>
    <property type="match status" value="7"/>
</dbReference>
<dbReference type="AlphaFoldDB" id="A0A834LHV4"/>
<gene>
    <name evidence="4" type="ORF">RHSIM_Rhsim08G0044700</name>
</gene>
<keyword evidence="3" id="KW-0809">Transit peptide</keyword>
<dbReference type="Gene3D" id="1.25.70.10">
    <property type="entry name" value="Transcription termination factor 3, mitochondrial"/>
    <property type="match status" value="2"/>
</dbReference>
<dbReference type="EMBL" id="WJXA01000008">
    <property type="protein sequence ID" value="KAF7136585.1"/>
    <property type="molecule type" value="Genomic_DNA"/>
</dbReference>
<keyword evidence="2" id="KW-0804">Transcription</keyword>
<dbReference type="PANTHER" id="PTHR13068:SF9">
    <property type="entry name" value="TRANSCRIPTION TERMINATION FACTOR MTERF5, CHLOROPLASTIC"/>
    <property type="match status" value="1"/>
</dbReference>
<name>A0A834LHV4_RHOSS</name>
<evidence type="ECO:0000256" key="3">
    <source>
        <dbReference type="ARBA" id="ARBA00022946"/>
    </source>
</evidence>
<keyword evidence="5" id="KW-1185">Reference proteome</keyword>
<dbReference type="InterPro" id="IPR003690">
    <property type="entry name" value="MTERF"/>
</dbReference>
<dbReference type="GO" id="GO:0006353">
    <property type="term" value="P:DNA-templated transcription termination"/>
    <property type="evidence" value="ECO:0007669"/>
    <property type="project" value="UniProtKB-KW"/>
</dbReference>
<accession>A0A834LHV4</accession>
<evidence type="ECO:0000313" key="4">
    <source>
        <dbReference type="EMBL" id="KAF7136585.1"/>
    </source>
</evidence>
<dbReference type="Proteomes" id="UP000626092">
    <property type="component" value="Unassembled WGS sequence"/>
</dbReference>
<dbReference type="OrthoDB" id="637682at2759"/>
<dbReference type="PANTHER" id="PTHR13068">
    <property type="entry name" value="CGI-12 PROTEIN-RELATED"/>
    <property type="match status" value="1"/>
</dbReference>
<dbReference type="Pfam" id="PF02536">
    <property type="entry name" value="mTERF"/>
    <property type="match status" value="1"/>
</dbReference>
<organism evidence="4 5">
    <name type="scientific">Rhododendron simsii</name>
    <name type="common">Sims's rhododendron</name>
    <dbReference type="NCBI Taxonomy" id="118357"/>
    <lineage>
        <taxon>Eukaryota</taxon>
        <taxon>Viridiplantae</taxon>
        <taxon>Streptophyta</taxon>
        <taxon>Embryophyta</taxon>
        <taxon>Tracheophyta</taxon>
        <taxon>Spermatophyta</taxon>
        <taxon>Magnoliopsida</taxon>
        <taxon>eudicotyledons</taxon>
        <taxon>Gunneridae</taxon>
        <taxon>Pentapetalae</taxon>
        <taxon>asterids</taxon>
        <taxon>Ericales</taxon>
        <taxon>Ericaceae</taxon>
        <taxon>Ericoideae</taxon>
        <taxon>Rhodoreae</taxon>
        <taxon>Rhododendron</taxon>
    </lineage>
</organism>
<proteinExistence type="inferred from homology"/>
<sequence length="489" mass="54615">MGHVSTGKMQAFPSIRSSELSSLPGAAFFRPRTQLTFPNKLFFCRAKYAELGNAGSHNLIFAPANPLVTEKEEAKAVLTLFLKKRGLSNAVATRTVNKSALFIDHLVSRIHSVHKNRYPGGQELTTLEIRDALNPYLETLYEEFGDILVDVVENFPNPATEERSTENLSIPSLEEEPVSAPITTLNSKKLKALARLTDDGLTGKPPPHIIYLTALGMEIEVINEVTSKFPSFAYNSLDRKIKPVVEVLLDLGIPKSDIPTILSKRPHLCGIRRMEKLLIPTITYLKNLGMDKKQLSKAICRFPALLTCSRQKLESTIDLLYELGLPAENLGKVLTRGPQILGYSVETLKARAKYFHSIGVDVGSLLYSYPTIFGLNIETHLKPLTEFFLERGFSPADIASMISRFGSLCTFSLSKNIMPKWEFFLTMGYPKSDLVRYPQCFGCSLELRIKPRHAIMREIGVTMSLGRLLSVSDGNLNEILKRKMEKHVG</sequence>
<comment type="similarity">
    <text evidence="1">Belongs to the mTERF family.</text>
</comment>